<dbReference type="InterPro" id="IPR033043">
    <property type="entry name" value="FAF1-like_UBX"/>
</dbReference>
<dbReference type="Pfam" id="PF21021">
    <property type="entry name" value="FAF1"/>
    <property type="match status" value="1"/>
</dbReference>
<evidence type="ECO:0000256" key="1">
    <source>
        <dbReference type="SAM" id="MobiDB-lite"/>
    </source>
</evidence>
<gene>
    <name evidence="4" type="ORF">DPMN_084905</name>
</gene>
<dbReference type="InterPro" id="IPR001012">
    <property type="entry name" value="UBX_dom"/>
</dbReference>
<organism evidence="4 5">
    <name type="scientific">Dreissena polymorpha</name>
    <name type="common">Zebra mussel</name>
    <name type="synonym">Mytilus polymorpha</name>
    <dbReference type="NCBI Taxonomy" id="45954"/>
    <lineage>
        <taxon>Eukaryota</taxon>
        <taxon>Metazoa</taxon>
        <taxon>Spiralia</taxon>
        <taxon>Lophotrochozoa</taxon>
        <taxon>Mollusca</taxon>
        <taxon>Bivalvia</taxon>
        <taxon>Autobranchia</taxon>
        <taxon>Heteroconchia</taxon>
        <taxon>Euheterodonta</taxon>
        <taxon>Imparidentia</taxon>
        <taxon>Neoheterodontei</taxon>
        <taxon>Myida</taxon>
        <taxon>Dreissenoidea</taxon>
        <taxon>Dreissenidae</taxon>
        <taxon>Dreissena</taxon>
    </lineage>
</organism>
<feature type="domain" description="Ubiquitin-like" evidence="3">
    <location>
        <begin position="119"/>
        <end position="188"/>
    </location>
</feature>
<dbReference type="Proteomes" id="UP000828390">
    <property type="component" value="Unassembled WGS sequence"/>
</dbReference>
<evidence type="ECO:0008006" key="6">
    <source>
        <dbReference type="Google" id="ProtNLM"/>
    </source>
</evidence>
<evidence type="ECO:0000313" key="4">
    <source>
        <dbReference type="EMBL" id="KAH3697404.1"/>
    </source>
</evidence>
<dbReference type="OrthoDB" id="1920064at2759"/>
<dbReference type="Pfam" id="PF00789">
    <property type="entry name" value="UBX"/>
    <property type="match status" value="1"/>
</dbReference>
<evidence type="ECO:0000259" key="3">
    <source>
        <dbReference type="PROSITE" id="PS50053"/>
    </source>
</evidence>
<dbReference type="CDD" id="cd17129">
    <property type="entry name" value="Ubl1_FAF1"/>
    <property type="match status" value="1"/>
</dbReference>
<dbReference type="Gene3D" id="1.10.8.10">
    <property type="entry name" value="DNA helicase RuvA subunit, C-terminal domain"/>
    <property type="match status" value="1"/>
</dbReference>
<dbReference type="AlphaFoldDB" id="A0A9D4BJT8"/>
<dbReference type="InterPro" id="IPR029071">
    <property type="entry name" value="Ubiquitin-like_domsf"/>
</dbReference>
<dbReference type="SMART" id="SM00594">
    <property type="entry name" value="UAS"/>
    <property type="match status" value="1"/>
</dbReference>
<dbReference type="InterPro" id="IPR006577">
    <property type="entry name" value="UAS"/>
</dbReference>
<dbReference type="CDD" id="cd14413">
    <property type="entry name" value="UBA_FAF1"/>
    <property type="match status" value="1"/>
</dbReference>
<dbReference type="PANTHER" id="PTHR23322:SF96">
    <property type="entry name" value="FAS-ASSOCIATED FACTOR 1"/>
    <property type="match status" value="1"/>
</dbReference>
<protein>
    <recommendedName>
        <fullName evidence="6">FAS-associated factor 1</fullName>
    </recommendedName>
</protein>
<feature type="domain" description="UBX" evidence="2">
    <location>
        <begin position="599"/>
        <end position="676"/>
    </location>
</feature>
<name>A0A9D4BJT8_DREPO</name>
<dbReference type="PANTHER" id="PTHR23322">
    <property type="entry name" value="FAS-ASSOCIATED PROTEIN"/>
    <property type="match status" value="1"/>
</dbReference>
<accession>A0A9D4BJT8</accession>
<dbReference type="SMART" id="SM00166">
    <property type="entry name" value="UBX"/>
    <property type="match status" value="1"/>
</dbReference>
<dbReference type="Gene3D" id="3.10.20.90">
    <property type="entry name" value="Phosphatidylinositol 3-kinase Catalytic Subunit, Chain A, domain 1"/>
    <property type="match status" value="3"/>
</dbReference>
<dbReference type="InterPro" id="IPR049483">
    <property type="entry name" value="FAF1_2-like_UAS"/>
</dbReference>
<proteinExistence type="predicted"/>
<dbReference type="InterPro" id="IPR036249">
    <property type="entry name" value="Thioredoxin-like_sf"/>
</dbReference>
<reference evidence="4" key="1">
    <citation type="journal article" date="2019" name="bioRxiv">
        <title>The Genome of the Zebra Mussel, Dreissena polymorpha: A Resource for Invasive Species Research.</title>
        <authorList>
            <person name="McCartney M.A."/>
            <person name="Auch B."/>
            <person name="Kono T."/>
            <person name="Mallez S."/>
            <person name="Zhang Y."/>
            <person name="Obille A."/>
            <person name="Becker A."/>
            <person name="Abrahante J.E."/>
            <person name="Garbe J."/>
            <person name="Badalamenti J.P."/>
            <person name="Herman A."/>
            <person name="Mangelson H."/>
            <person name="Liachko I."/>
            <person name="Sullivan S."/>
            <person name="Sone E.D."/>
            <person name="Koren S."/>
            <person name="Silverstein K.A.T."/>
            <person name="Beckman K.B."/>
            <person name="Gohl D.M."/>
        </authorList>
    </citation>
    <scope>NUCLEOTIDE SEQUENCE</scope>
    <source>
        <strain evidence="4">Duluth1</strain>
        <tissue evidence="4">Whole animal</tissue>
    </source>
</reference>
<sequence length="680" mass="77664">MAEREQILADFQACTQLDDIETCIAILDQNDWNLMLAVQTVMGGADSPTGPEMVQPPLPKPPTEDQFFSSGIFSDPVPWRSENVIDSAASFDPGSASGVGLGTSSGAGVSSRGYDKRMLHFNVEYRDRKIDVFIQDTECVAQIKEILSNELGVPVIRQELKGWANRKVTDNIVLRDLHLPKENNLFLLTPDLHSTAETSAGTSASLSDNLSRSYNLKITIKEDPSRYRQLSLQFVGTKTVEEVKQDVFNVCDIPARHQVWTGWPENTTNSRQIGSLGLSYPSHVLELTKSNLASKPRTAQEVAMEIQISDDDDDLHELTPGFDDMFPLHEDHYTSRKQSPLIPETVKDETEALEHFTREFRDRYGECHPVFYVGSLDNAIRDALLCSAKERKLLAIYLHHDTSIFSHVFCSQTLCNEGIVNFITSNFLTWAWDMTLETNSARLITMATRHFGSVAANQIRSYKPDNLPVILIISRARATNEVVDVIRGDVTVDELMSKLLQDVEVFQQQQQKDIVEEAEREARESIRSEQDFAYKQSLEADRKKQEARVEEERRQAEQERKERVKQEQEARRVREEEEKKKRIEEQLAQQVPDEPPEGCTEVTCTLRIRCPDREMLLRRFYGRNKLRAVMNFITSKGFHLSDYKLLTTFPRRDLSEADTNKTLEDLKLCPQETLILEERT</sequence>
<dbReference type="PROSITE" id="PS50053">
    <property type="entry name" value="UBIQUITIN_2"/>
    <property type="match status" value="1"/>
</dbReference>
<dbReference type="EMBL" id="JAIWYP010000016">
    <property type="protein sequence ID" value="KAH3697404.1"/>
    <property type="molecule type" value="Genomic_DNA"/>
</dbReference>
<dbReference type="Gene3D" id="3.40.30.10">
    <property type="entry name" value="Glutaredoxin"/>
    <property type="match status" value="1"/>
</dbReference>
<dbReference type="SUPFAM" id="SSF54236">
    <property type="entry name" value="Ubiquitin-like"/>
    <property type="match status" value="2"/>
</dbReference>
<keyword evidence="5" id="KW-1185">Reference proteome</keyword>
<dbReference type="InterPro" id="IPR050730">
    <property type="entry name" value="UBX_domain-protein"/>
</dbReference>
<dbReference type="PROSITE" id="PS50033">
    <property type="entry name" value="UBX"/>
    <property type="match status" value="1"/>
</dbReference>
<dbReference type="GO" id="GO:0036503">
    <property type="term" value="P:ERAD pathway"/>
    <property type="evidence" value="ECO:0007669"/>
    <property type="project" value="TreeGrafter"/>
</dbReference>
<reference evidence="4" key="2">
    <citation type="submission" date="2020-11" db="EMBL/GenBank/DDBJ databases">
        <authorList>
            <person name="McCartney M.A."/>
            <person name="Auch B."/>
            <person name="Kono T."/>
            <person name="Mallez S."/>
            <person name="Becker A."/>
            <person name="Gohl D.M."/>
            <person name="Silverstein K.A.T."/>
            <person name="Koren S."/>
            <person name="Bechman K.B."/>
            <person name="Herman A."/>
            <person name="Abrahante J.E."/>
            <person name="Garbe J."/>
        </authorList>
    </citation>
    <scope>NUCLEOTIDE SEQUENCE</scope>
    <source>
        <strain evidence="4">Duluth1</strain>
        <tissue evidence="4">Whole animal</tissue>
    </source>
</reference>
<dbReference type="Pfam" id="PF14555">
    <property type="entry name" value="UBA_4"/>
    <property type="match status" value="1"/>
</dbReference>
<evidence type="ECO:0000259" key="2">
    <source>
        <dbReference type="PROSITE" id="PS50033"/>
    </source>
</evidence>
<dbReference type="GO" id="GO:0005634">
    <property type="term" value="C:nucleus"/>
    <property type="evidence" value="ECO:0007669"/>
    <property type="project" value="TreeGrafter"/>
</dbReference>
<evidence type="ECO:0000313" key="5">
    <source>
        <dbReference type="Proteomes" id="UP000828390"/>
    </source>
</evidence>
<dbReference type="CDD" id="cd01771">
    <property type="entry name" value="UBX_UBXN3A"/>
    <property type="match status" value="1"/>
</dbReference>
<dbReference type="InterPro" id="IPR000626">
    <property type="entry name" value="Ubiquitin-like_dom"/>
</dbReference>
<dbReference type="GO" id="GO:0005783">
    <property type="term" value="C:endoplasmic reticulum"/>
    <property type="evidence" value="ECO:0007669"/>
    <property type="project" value="TreeGrafter"/>
</dbReference>
<dbReference type="InterPro" id="IPR044541">
    <property type="entry name" value="FAF1_UBA"/>
</dbReference>
<feature type="region of interest" description="Disordered" evidence="1">
    <location>
        <begin position="537"/>
        <end position="598"/>
    </location>
</feature>
<feature type="compositionally biased region" description="Basic and acidic residues" evidence="1">
    <location>
        <begin position="537"/>
        <end position="585"/>
    </location>
</feature>
<dbReference type="GO" id="GO:0043130">
    <property type="term" value="F:ubiquitin binding"/>
    <property type="evidence" value="ECO:0007669"/>
    <property type="project" value="TreeGrafter"/>
</dbReference>
<comment type="caution">
    <text evidence="4">The sequence shown here is derived from an EMBL/GenBank/DDBJ whole genome shotgun (WGS) entry which is preliminary data.</text>
</comment>
<dbReference type="SUPFAM" id="SSF52833">
    <property type="entry name" value="Thioredoxin-like"/>
    <property type="match status" value="1"/>
</dbReference>